<protein>
    <recommendedName>
        <fullName evidence="5 13">Histone-lysine N-methyltransferase, H3 lysine-79 specific</fullName>
        <ecNumber evidence="4 13">2.1.1.360</ecNumber>
    </recommendedName>
    <alternativeName>
        <fullName evidence="11 13">Histone H3-K79 methyltransferase</fullName>
    </alternativeName>
</protein>
<evidence type="ECO:0000256" key="6">
    <source>
        <dbReference type="ARBA" id="ARBA00022603"/>
    </source>
</evidence>
<name>A0A9P9XWZ5_9HYPO</name>
<dbReference type="GO" id="GO:0016491">
    <property type="term" value="F:oxidoreductase activity"/>
    <property type="evidence" value="ECO:0007669"/>
    <property type="project" value="InterPro"/>
</dbReference>
<comment type="catalytic activity">
    <reaction evidence="12 13">
        <text>L-lysyl(79)-[histone H3] + 3 S-adenosyl-L-methionine = N(6),N(6),N(6)-trimethyl-L-lysyl(79)-[histone H3] + 3 S-adenosyl-L-homocysteine + 3 H(+)</text>
        <dbReference type="Rhea" id="RHEA:60328"/>
        <dbReference type="Rhea" id="RHEA-COMP:15549"/>
        <dbReference type="Rhea" id="RHEA-COMP:15552"/>
        <dbReference type="ChEBI" id="CHEBI:15378"/>
        <dbReference type="ChEBI" id="CHEBI:29969"/>
        <dbReference type="ChEBI" id="CHEBI:57856"/>
        <dbReference type="ChEBI" id="CHEBI:59789"/>
        <dbReference type="ChEBI" id="CHEBI:61961"/>
        <dbReference type="EC" id="2.1.1.360"/>
    </reaction>
</comment>
<dbReference type="InterPro" id="IPR016169">
    <property type="entry name" value="FAD-bd_PCMH_sub2"/>
</dbReference>
<feature type="domain" description="FAD-binding PCMH-type" evidence="15">
    <location>
        <begin position="20"/>
        <end position="201"/>
    </location>
</feature>
<dbReference type="GO" id="GO:0032259">
    <property type="term" value="P:methylation"/>
    <property type="evidence" value="ECO:0007669"/>
    <property type="project" value="UniProtKB-KW"/>
</dbReference>
<comment type="similarity">
    <text evidence="3">Belongs to the oxygen-dependent FAD-linked oxidoreductase family.</text>
</comment>
<dbReference type="CDD" id="cd02440">
    <property type="entry name" value="AdoMet_MTases"/>
    <property type="match status" value="1"/>
</dbReference>
<evidence type="ECO:0000256" key="3">
    <source>
        <dbReference type="ARBA" id="ARBA00005466"/>
    </source>
</evidence>
<dbReference type="Gene3D" id="3.30.465.10">
    <property type="match status" value="1"/>
</dbReference>
<keyword evidence="10 13" id="KW-0539">Nucleus</keyword>
<keyword evidence="7 13" id="KW-0808">Transferase</keyword>
<feature type="region of interest" description="Disordered" evidence="14">
    <location>
        <begin position="497"/>
        <end position="630"/>
    </location>
</feature>
<comment type="subcellular location">
    <subcellularLocation>
        <location evidence="2 13">Nucleus</location>
    </subcellularLocation>
</comment>
<evidence type="ECO:0000313" key="18">
    <source>
        <dbReference type="Proteomes" id="UP001055219"/>
    </source>
</evidence>
<dbReference type="Gene3D" id="1.10.260.170">
    <property type="match status" value="1"/>
</dbReference>
<keyword evidence="6 13" id="KW-0489">Methyltransferase</keyword>
<dbReference type="InterPro" id="IPR036318">
    <property type="entry name" value="FAD-bd_PCMH-like_sf"/>
</dbReference>
<dbReference type="PANTHER" id="PTHR21451">
    <property type="entry name" value="HISTONE H3 METHYLTRANSFERASE"/>
    <property type="match status" value="1"/>
</dbReference>
<dbReference type="RefSeq" id="XP_051360254.1">
    <property type="nucleotide sequence ID" value="XM_051508640.1"/>
</dbReference>
<evidence type="ECO:0000256" key="7">
    <source>
        <dbReference type="ARBA" id="ARBA00022679"/>
    </source>
</evidence>
<reference evidence="17" key="1">
    <citation type="journal article" date="2021" name="J Fungi (Basel)">
        <title>Genomic and Metabolomic Analyses of the Marine Fungus Emericellopsis cladophorae: Insights into Saltwater Adaptability Mechanisms and Its Biosynthetic Potential.</title>
        <authorList>
            <person name="Goncalves M.F.M."/>
            <person name="Hilario S."/>
            <person name="Van de Peer Y."/>
            <person name="Esteves A.C."/>
            <person name="Alves A."/>
        </authorList>
    </citation>
    <scope>NUCLEOTIDE SEQUENCE</scope>
    <source>
        <strain evidence="17">MUM 19.33</strain>
    </source>
</reference>
<dbReference type="PROSITE" id="PS51387">
    <property type="entry name" value="FAD_PCMH"/>
    <property type="match status" value="1"/>
</dbReference>
<dbReference type="InterPro" id="IPR012951">
    <property type="entry name" value="BBE"/>
</dbReference>
<dbReference type="Pfam" id="PF01565">
    <property type="entry name" value="FAD_binding_4"/>
    <property type="match status" value="1"/>
</dbReference>
<evidence type="ECO:0000256" key="5">
    <source>
        <dbReference type="ARBA" id="ARBA00020987"/>
    </source>
</evidence>
<evidence type="ECO:0000256" key="1">
    <source>
        <dbReference type="ARBA" id="ARBA00003482"/>
    </source>
</evidence>
<evidence type="ECO:0000256" key="10">
    <source>
        <dbReference type="ARBA" id="ARBA00023242"/>
    </source>
</evidence>
<dbReference type="GO" id="GO:0071949">
    <property type="term" value="F:FAD binding"/>
    <property type="evidence" value="ECO:0007669"/>
    <property type="project" value="InterPro"/>
</dbReference>
<dbReference type="OrthoDB" id="443402at2759"/>
<dbReference type="PROSITE" id="PS51569">
    <property type="entry name" value="DOT1"/>
    <property type="match status" value="1"/>
</dbReference>
<dbReference type="Pfam" id="PF08031">
    <property type="entry name" value="BBE"/>
    <property type="match status" value="1"/>
</dbReference>
<gene>
    <name evidence="17" type="ORF">J7T54_005212</name>
</gene>
<dbReference type="Pfam" id="PF08123">
    <property type="entry name" value="DOT1"/>
    <property type="match status" value="1"/>
</dbReference>
<keyword evidence="8 13" id="KW-0949">S-adenosyl-L-methionine</keyword>
<keyword evidence="18" id="KW-1185">Reference proteome</keyword>
<feature type="domain" description="DOT1" evidence="16">
    <location>
        <begin position="702"/>
        <end position="1009"/>
    </location>
</feature>
<evidence type="ECO:0000256" key="11">
    <source>
        <dbReference type="ARBA" id="ARBA00029821"/>
    </source>
</evidence>
<dbReference type="AlphaFoldDB" id="A0A9P9XWZ5"/>
<comment type="activity regulation">
    <text evidence="13">Ubiquitination of histone H2B to form H2BK123ub1 is required for efficient DOT1 methyltransferase activity on histone H3.</text>
</comment>
<dbReference type="SUPFAM" id="SSF53335">
    <property type="entry name" value="S-adenosyl-L-methionine-dependent methyltransferases"/>
    <property type="match status" value="1"/>
</dbReference>
<evidence type="ECO:0000256" key="2">
    <source>
        <dbReference type="ARBA" id="ARBA00004123"/>
    </source>
</evidence>
<comment type="miscellaneous">
    <text evidence="13">In contrast to other lysine histone methyltransferases, it does not contain a SET domain, suggesting the existence of another mechanism for methylation of lysine residues of histones.</text>
</comment>
<dbReference type="InterPro" id="IPR006094">
    <property type="entry name" value="Oxid_FAD_bind_N"/>
</dbReference>
<dbReference type="InterPro" id="IPR029063">
    <property type="entry name" value="SAM-dependent_MTases_sf"/>
</dbReference>
<comment type="similarity">
    <text evidence="13">Belongs to the class I-like SAM-binding methyltransferase superfamily. DOT1 family.</text>
</comment>
<comment type="caution">
    <text evidence="17">The sequence shown here is derived from an EMBL/GenBank/DDBJ whole genome shotgun (WGS) entry which is preliminary data.</text>
</comment>
<dbReference type="GO" id="GO:0140956">
    <property type="term" value="F:histone H3K79 trimethyltransferase activity"/>
    <property type="evidence" value="ECO:0007669"/>
    <property type="project" value="UniProtKB-EC"/>
</dbReference>
<dbReference type="InterPro" id="IPR016166">
    <property type="entry name" value="FAD-bd_PCMH"/>
</dbReference>
<evidence type="ECO:0000256" key="4">
    <source>
        <dbReference type="ARBA" id="ARBA00012190"/>
    </source>
</evidence>
<dbReference type="GO" id="GO:0000077">
    <property type="term" value="P:DNA damage checkpoint signaling"/>
    <property type="evidence" value="ECO:0007669"/>
    <property type="project" value="TreeGrafter"/>
</dbReference>
<dbReference type="Gene3D" id="3.40.50.150">
    <property type="entry name" value="Vaccinia Virus protein VP39"/>
    <property type="match status" value="1"/>
</dbReference>
<evidence type="ECO:0000256" key="14">
    <source>
        <dbReference type="SAM" id="MobiDB-lite"/>
    </source>
</evidence>
<dbReference type="Gene3D" id="3.40.462.20">
    <property type="match status" value="1"/>
</dbReference>
<dbReference type="EMBL" id="JAGIXG020000047">
    <property type="protein sequence ID" value="KAI6779398.1"/>
    <property type="molecule type" value="Genomic_DNA"/>
</dbReference>
<dbReference type="GO" id="GO:0005634">
    <property type="term" value="C:nucleus"/>
    <property type="evidence" value="ECO:0007669"/>
    <property type="project" value="UniProtKB-SubCell"/>
</dbReference>
<reference evidence="17" key="2">
    <citation type="submission" date="2022-07" db="EMBL/GenBank/DDBJ databases">
        <authorList>
            <person name="Goncalves M.F.M."/>
            <person name="Hilario S."/>
            <person name="Van De Peer Y."/>
            <person name="Esteves A.C."/>
            <person name="Alves A."/>
        </authorList>
    </citation>
    <scope>NUCLEOTIDE SEQUENCE</scope>
    <source>
        <strain evidence="17">MUM 19.33</strain>
    </source>
</reference>
<evidence type="ECO:0000256" key="8">
    <source>
        <dbReference type="ARBA" id="ARBA00022691"/>
    </source>
</evidence>
<keyword evidence="9 13" id="KW-0156">Chromatin regulator</keyword>
<organism evidence="17 18">
    <name type="scientific">Emericellopsis cladophorae</name>
    <dbReference type="NCBI Taxonomy" id="2686198"/>
    <lineage>
        <taxon>Eukaryota</taxon>
        <taxon>Fungi</taxon>
        <taxon>Dikarya</taxon>
        <taxon>Ascomycota</taxon>
        <taxon>Pezizomycotina</taxon>
        <taxon>Sordariomycetes</taxon>
        <taxon>Hypocreomycetidae</taxon>
        <taxon>Hypocreales</taxon>
        <taxon>Bionectriaceae</taxon>
        <taxon>Emericellopsis</taxon>
    </lineage>
</organism>
<dbReference type="SUPFAM" id="SSF56176">
    <property type="entry name" value="FAD-binding/transporter-associated domain-like"/>
    <property type="match status" value="1"/>
</dbReference>
<dbReference type="Proteomes" id="UP001055219">
    <property type="component" value="Unassembled WGS sequence"/>
</dbReference>
<comment type="function">
    <text evidence="1 13">Histone methyltransferase that specifically trimethylates histone H3 to form H3K79me3. This methylation is required for telomere silencing and for the pachytene checkpoint during the meiotic cell cycle by allowing the recruitment of RAD9 to double strand breaks. Nucleosomes are preferred as substrate compared to free histone.</text>
</comment>
<dbReference type="PANTHER" id="PTHR21451:SF0">
    <property type="entry name" value="HISTONE-LYSINE N-METHYLTRANSFERASE, H3 LYSINE-79 SPECIFIC"/>
    <property type="match status" value="1"/>
</dbReference>
<proteinExistence type="inferred from homology"/>
<dbReference type="GO" id="GO:0006281">
    <property type="term" value="P:DNA repair"/>
    <property type="evidence" value="ECO:0007669"/>
    <property type="project" value="TreeGrafter"/>
</dbReference>
<evidence type="ECO:0000259" key="15">
    <source>
        <dbReference type="PROSITE" id="PS51387"/>
    </source>
</evidence>
<dbReference type="FunFam" id="3.40.50.150:FF:000033">
    <property type="entry name" value="Histone-lysine N-methyltransferase, H3 lysine-79 specific"/>
    <property type="match status" value="1"/>
</dbReference>
<dbReference type="EC" id="2.1.1.360" evidence="4 13"/>
<accession>A0A9P9XWZ5</accession>
<evidence type="ECO:0000313" key="17">
    <source>
        <dbReference type="EMBL" id="KAI6779398.1"/>
    </source>
</evidence>
<evidence type="ECO:0000259" key="16">
    <source>
        <dbReference type="PROSITE" id="PS51569"/>
    </source>
</evidence>
<evidence type="ECO:0000256" key="12">
    <source>
        <dbReference type="ARBA" id="ARBA00047770"/>
    </source>
</evidence>
<dbReference type="InterPro" id="IPR025789">
    <property type="entry name" value="DOT1_dom"/>
</dbReference>
<sequence length="1009" mass="110713">MYDNAANWTCLPDPTKPCTDWGYPAYVINATMTEHVKAGVDFGGTVSEPRDASGHDFLGRSVAPGSLSIWMHHYDNVEFHAGSFQLDGMESLFKGDSVSCGGGTSMYSLYKETDKHKTTVVGGGAKSVSVGGYILGGGHGMLSPDYGLAADNVIEMEVVTPLGDVLIANKGSNNDLYWALLGGGGSTFGVVTRFTIKAHPTPQLQFVTFIAATSPSNPMAADIVTFLASQFPGLNDAGLRGYGFLTMSGFDMGVEGVPKEWSGIAGAFTVVDRSAQYTESLLTKLNNTLLESSNGTGSVTVLPIQTYDTFMEYFDERFDAGNCGVTTLLKSRLLDRRALTHDLDALRAALIAATNVAGMIHFYPLAGKAVHEAANGGRDNSVNPGWRSAYVHALISTSFQPFNRTAEKDTQALLEEAWEPMVQLTPGMGSYINEAAYFEDNPAETFWGDNYERLLQIKRKVDPMDHLSSFSIRSGHAHPIQGPIYSAFRTRSSFGLSRPLHEPRAPHYPRHNPKSLNMPLFGKSNKFKANPPKIRVEKVTVSRSASKPPATSAVKSAVPSSNRSLGSNSARASPKPASLRQESHSPYPSSSDERKRKRAVKTPSARASPAVVERPAFDKDSDAEEDDGWLTLETRKRQRKAREEDSSRQLKNERSFEDGYGKLEYIHAVDVASLECKCVPVMGATEDDVAIELQYPCLGPREKFQLVWAKDKIDAVEASTRIVQLIAENYLNEAEAEPFTNQSAGLIRRLEKASNRNVQDLNGFKAALEEYNRTLLDLVEDGIIAKNLENRHELPRHLVAFILDQIYDRTVAPSVELLSKYENGTDYVYGELLHPFISKILVDDLKMTSKQVMVDLGSGVGNVVLQAALEIGCESFGCEMMENACNMAEAQQKEFEARCVLWGIQPGAVRLERGDFRKNAVITDALKRADVVLVNNKAFTSQLNDDLVRMFLDLKSSCKIVSLKSFVADSSYNINDVGSTILDAEEKTYPEGYVSWTNAGGSYYISTRK</sequence>
<dbReference type="InterPro" id="IPR030445">
    <property type="entry name" value="H3-K79_meTrfase"/>
</dbReference>
<dbReference type="GeneID" id="75831697"/>
<feature type="compositionally biased region" description="Polar residues" evidence="14">
    <location>
        <begin position="558"/>
        <end position="571"/>
    </location>
</feature>
<evidence type="ECO:0000256" key="9">
    <source>
        <dbReference type="ARBA" id="ARBA00022853"/>
    </source>
</evidence>
<evidence type="ECO:0000256" key="13">
    <source>
        <dbReference type="RuleBase" id="RU271113"/>
    </source>
</evidence>